<organism evidence="8 9">
    <name type="scientific">Parashewanella spongiae</name>
    <dbReference type="NCBI Taxonomy" id="342950"/>
    <lineage>
        <taxon>Bacteria</taxon>
        <taxon>Pseudomonadati</taxon>
        <taxon>Pseudomonadota</taxon>
        <taxon>Gammaproteobacteria</taxon>
        <taxon>Alteromonadales</taxon>
        <taxon>Shewanellaceae</taxon>
        <taxon>Parashewanella</taxon>
    </lineage>
</organism>
<evidence type="ECO:0000259" key="7">
    <source>
        <dbReference type="Pfam" id="PF00291"/>
    </source>
</evidence>
<sequence>MKLHINTPLIESLSVGKGLNGKVWLKLENCQPCGSFKARGVGYACHQHVINGAKKLVTSSGGNAGLAVAYAGRVLNIPVTVVVPTTTKISAINLIKEQGAEVVIKGDAWDEAHQYGLQLTEKDGGYIHPFDDPLLWEGHSTLIDEVIETGIKPDAVVLSVGGGGLLSGIVKGLRKNKLFDVPVIAVETDGASSLAASMNAGKLVSVSQIMSVASSLGAKKVSQHAFELTNTHPIYSHIVTDKQAIKACSQFLNEHRYLVEPACGASLAAVYDSRVILKEKSNILIVVCGGVGINTEQLKEWSRSLGV</sequence>
<evidence type="ECO:0000256" key="4">
    <source>
        <dbReference type="ARBA" id="ARBA00022898"/>
    </source>
</evidence>
<feature type="domain" description="Tryptophan synthase beta chain-like PALP" evidence="7">
    <location>
        <begin position="4"/>
        <end position="289"/>
    </location>
</feature>
<dbReference type="GO" id="GO:0006565">
    <property type="term" value="P:L-serine catabolic process"/>
    <property type="evidence" value="ECO:0007669"/>
    <property type="project" value="TreeGrafter"/>
</dbReference>
<dbReference type="GO" id="GO:0004794">
    <property type="term" value="F:threonine deaminase activity"/>
    <property type="evidence" value="ECO:0007669"/>
    <property type="project" value="TreeGrafter"/>
</dbReference>
<evidence type="ECO:0000256" key="5">
    <source>
        <dbReference type="ARBA" id="ARBA00023239"/>
    </source>
</evidence>
<dbReference type="InterPro" id="IPR050147">
    <property type="entry name" value="Ser/Thr_Dehydratase"/>
</dbReference>
<dbReference type="OrthoDB" id="9811476at2"/>
<evidence type="ECO:0000313" key="8">
    <source>
        <dbReference type="EMBL" id="RJY16291.1"/>
    </source>
</evidence>
<dbReference type="GO" id="GO:0006567">
    <property type="term" value="P:L-threonine catabolic process"/>
    <property type="evidence" value="ECO:0007669"/>
    <property type="project" value="TreeGrafter"/>
</dbReference>
<dbReference type="PANTHER" id="PTHR48078:SF2">
    <property type="entry name" value="CATABOLIC L-SERINE_THREONINE DEHYDRATASE"/>
    <property type="match status" value="1"/>
</dbReference>
<evidence type="ECO:0000256" key="6">
    <source>
        <dbReference type="ARBA" id="ARBA00049406"/>
    </source>
</evidence>
<evidence type="ECO:0000256" key="3">
    <source>
        <dbReference type="ARBA" id="ARBA00012093"/>
    </source>
</evidence>
<keyword evidence="9" id="KW-1185">Reference proteome</keyword>
<comment type="caution">
    <text evidence="8">The sequence shown here is derived from an EMBL/GenBank/DDBJ whole genome shotgun (WGS) entry which is preliminary data.</text>
</comment>
<proteinExistence type="inferred from homology"/>
<dbReference type="EMBL" id="QYYH01000052">
    <property type="protein sequence ID" value="RJY16291.1"/>
    <property type="molecule type" value="Genomic_DNA"/>
</dbReference>
<dbReference type="GO" id="GO:0003941">
    <property type="term" value="F:L-serine ammonia-lyase activity"/>
    <property type="evidence" value="ECO:0007669"/>
    <property type="project" value="UniProtKB-EC"/>
</dbReference>
<dbReference type="EC" id="4.3.1.17" evidence="3"/>
<dbReference type="Gene3D" id="3.40.50.1100">
    <property type="match status" value="2"/>
</dbReference>
<keyword evidence="4" id="KW-0663">Pyridoxal phosphate</keyword>
<dbReference type="Proteomes" id="UP000273022">
    <property type="component" value="Unassembled WGS sequence"/>
</dbReference>
<protein>
    <recommendedName>
        <fullName evidence="3">L-serine ammonia-lyase</fullName>
        <ecNumber evidence="3">4.3.1.17</ecNumber>
    </recommendedName>
</protein>
<keyword evidence="5" id="KW-0456">Lyase</keyword>
<comment type="similarity">
    <text evidence="2">Belongs to the serine/threonine dehydratase family.</text>
</comment>
<evidence type="ECO:0000313" key="9">
    <source>
        <dbReference type="Proteomes" id="UP000273022"/>
    </source>
</evidence>
<gene>
    <name evidence="8" type="ORF">D5R81_09870</name>
</gene>
<dbReference type="SUPFAM" id="SSF53686">
    <property type="entry name" value="Tryptophan synthase beta subunit-like PLP-dependent enzymes"/>
    <property type="match status" value="1"/>
</dbReference>
<dbReference type="PANTHER" id="PTHR48078">
    <property type="entry name" value="THREONINE DEHYDRATASE, MITOCHONDRIAL-RELATED"/>
    <property type="match status" value="1"/>
</dbReference>
<evidence type="ECO:0000256" key="1">
    <source>
        <dbReference type="ARBA" id="ARBA00001933"/>
    </source>
</evidence>
<dbReference type="InterPro" id="IPR036052">
    <property type="entry name" value="TrpB-like_PALP_sf"/>
</dbReference>
<reference evidence="8 9" key="1">
    <citation type="submission" date="2018-09" db="EMBL/GenBank/DDBJ databases">
        <title>Phylogeny of the Shewanellaceae, and recommendation for two new genera, Pseudoshewanella and Parashewanella.</title>
        <authorList>
            <person name="Wang G."/>
        </authorList>
    </citation>
    <scope>NUCLEOTIDE SEQUENCE [LARGE SCALE GENOMIC DNA]</scope>
    <source>
        <strain evidence="8 9">KCTC 22492</strain>
    </source>
</reference>
<comment type="cofactor">
    <cofactor evidence="1">
        <name>pyridoxal 5'-phosphate</name>
        <dbReference type="ChEBI" id="CHEBI:597326"/>
    </cofactor>
</comment>
<accession>A0A3A6U371</accession>
<name>A0A3A6U371_9GAMM</name>
<evidence type="ECO:0000256" key="2">
    <source>
        <dbReference type="ARBA" id="ARBA00010869"/>
    </source>
</evidence>
<dbReference type="AlphaFoldDB" id="A0A3A6U371"/>
<dbReference type="InterPro" id="IPR001926">
    <property type="entry name" value="TrpB-like_PALP"/>
</dbReference>
<dbReference type="Pfam" id="PF00291">
    <property type="entry name" value="PALP"/>
    <property type="match status" value="1"/>
</dbReference>
<comment type="catalytic activity">
    <reaction evidence="6">
        <text>L-serine = pyruvate + NH4(+)</text>
        <dbReference type="Rhea" id="RHEA:19169"/>
        <dbReference type="ChEBI" id="CHEBI:15361"/>
        <dbReference type="ChEBI" id="CHEBI:28938"/>
        <dbReference type="ChEBI" id="CHEBI:33384"/>
        <dbReference type="EC" id="4.3.1.17"/>
    </reaction>
</comment>
<dbReference type="RefSeq" id="WP_121853477.1">
    <property type="nucleotide sequence ID" value="NZ_CP037952.1"/>
</dbReference>
<dbReference type="GO" id="GO:0009097">
    <property type="term" value="P:isoleucine biosynthetic process"/>
    <property type="evidence" value="ECO:0007669"/>
    <property type="project" value="TreeGrafter"/>
</dbReference>